<name>A0A923HUA0_9FIRM</name>
<dbReference type="GO" id="GO:0005978">
    <property type="term" value="P:glycogen biosynthetic process"/>
    <property type="evidence" value="ECO:0007669"/>
    <property type="project" value="UniProtKB-KW"/>
</dbReference>
<dbReference type="GO" id="GO:0008878">
    <property type="term" value="F:glucose-1-phosphate adenylyltransferase activity"/>
    <property type="evidence" value="ECO:0007669"/>
    <property type="project" value="UniProtKB-EC"/>
</dbReference>
<reference evidence="5" key="2">
    <citation type="submission" date="2020-10" db="EMBL/GenBank/DDBJ databases">
        <title>Comparative genomics of the Acetobacterium genus.</title>
        <authorList>
            <person name="Marshall C."/>
            <person name="May H."/>
            <person name="Norman S."/>
        </authorList>
    </citation>
    <scope>NUCLEOTIDE SEQUENCE</scope>
    <source>
        <strain evidence="5">DER-2019</strain>
    </source>
</reference>
<reference evidence="5" key="1">
    <citation type="submission" date="2019-10" db="EMBL/GenBank/DDBJ databases">
        <authorList>
            <person name="Ross D.E."/>
            <person name="Gulliver D."/>
        </authorList>
    </citation>
    <scope>NUCLEOTIDE SEQUENCE</scope>
    <source>
        <strain evidence="5">DER-2019</strain>
    </source>
</reference>
<sequence length="370" mass="42219">MKNAIGLILNIDCEDPSLKEFLQHRSLSTLPFGGRYRLIDFTLSNMVNSGLSHIGVIGSNKYNSLVDHLGTGKEWSLSRKTQDLSILAGANSGRLGHKMKVNLKDLQNNRDFLETASGEHVIISPPNHITSFDYRNAYEIHSQNNSDVTLIYKKDDSTYHLHDDDIYLDLYNKRVSSIYYKKEQQTNYFFTEMLIIKKSILIQFLDLCECTGDWDLMDMIAINLDTLRVFSAEHTGYLKRIKTLENYMKASMDLLEYDIMRELFLEKASIHTKIKDNHPSIYRDSSSVSHSIVGSGCNIDGTIFHSIIFRDIIMGSDSQIKNSIIMQKCKIGNHVTLDYVVMDKDTKISDYTTLIGKPHDPIIIKKGTVI</sequence>
<evidence type="ECO:0000256" key="1">
    <source>
        <dbReference type="ARBA" id="ARBA00010443"/>
    </source>
</evidence>
<keyword evidence="2" id="KW-0320">Glycogen biosynthesis</keyword>
<evidence type="ECO:0000313" key="5">
    <source>
        <dbReference type="EMBL" id="MBC3886704.1"/>
    </source>
</evidence>
<feature type="domain" description="Glucose-1-phosphate adenylyltransferase/Bifunctional protein GlmU-like C-terminal hexapeptide" evidence="4">
    <location>
        <begin position="285"/>
        <end position="353"/>
    </location>
</feature>
<dbReference type="PANTHER" id="PTHR43523">
    <property type="entry name" value="GLUCOSE-1-PHOSPHATE ADENYLYLTRANSFERASE-RELATED"/>
    <property type="match status" value="1"/>
</dbReference>
<protein>
    <submittedName>
        <fullName evidence="5">Glucose-1-phosphate adenylyltransferase subunit GlgD</fullName>
        <ecNumber evidence="5">2.7.7.27</ecNumber>
    </submittedName>
</protein>
<dbReference type="Gene3D" id="2.160.10.10">
    <property type="entry name" value="Hexapeptide repeat proteins"/>
    <property type="match status" value="1"/>
</dbReference>
<dbReference type="EMBL" id="WJBD01000001">
    <property type="protein sequence ID" value="MBC3886704.1"/>
    <property type="molecule type" value="Genomic_DNA"/>
</dbReference>
<dbReference type="Pfam" id="PF24894">
    <property type="entry name" value="Hexapep_GlmU"/>
    <property type="match status" value="1"/>
</dbReference>
<feature type="domain" description="Nucleotidyl transferase" evidence="3">
    <location>
        <begin position="29"/>
        <end position="155"/>
    </location>
</feature>
<dbReference type="OrthoDB" id="9801810at2"/>
<gene>
    <name evidence="5" type="primary">glgD</name>
    <name evidence="5" type="ORF">GH810_00025</name>
</gene>
<proteinExistence type="inferred from homology"/>
<dbReference type="CDD" id="cd04651">
    <property type="entry name" value="LbH_G1P_AT_C"/>
    <property type="match status" value="1"/>
</dbReference>
<dbReference type="RefSeq" id="WP_148565345.1">
    <property type="nucleotide sequence ID" value="NZ_RXYA01000001.1"/>
</dbReference>
<organism evidence="5 6">
    <name type="scientific">Acetobacterium paludosum</name>
    <dbReference type="NCBI Taxonomy" id="52693"/>
    <lineage>
        <taxon>Bacteria</taxon>
        <taxon>Bacillati</taxon>
        <taxon>Bacillota</taxon>
        <taxon>Clostridia</taxon>
        <taxon>Eubacteriales</taxon>
        <taxon>Eubacteriaceae</taxon>
        <taxon>Acetobacterium</taxon>
    </lineage>
</organism>
<dbReference type="EC" id="2.7.7.27" evidence="5"/>
<dbReference type="Gene3D" id="3.90.550.10">
    <property type="entry name" value="Spore Coat Polysaccharide Biosynthesis Protein SpsA, Chain A"/>
    <property type="match status" value="1"/>
</dbReference>
<dbReference type="SUPFAM" id="SSF53448">
    <property type="entry name" value="Nucleotide-diphospho-sugar transferases"/>
    <property type="match status" value="1"/>
</dbReference>
<dbReference type="PANTHER" id="PTHR43523:SF6">
    <property type="entry name" value="GLYCOGEN BIOSYNTHESIS PROTEIN GLGD"/>
    <property type="match status" value="1"/>
</dbReference>
<dbReference type="InterPro" id="IPR056818">
    <property type="entry name" value="GlmU/GlgC-like_hexapep"/>
</dbReference>
<evidence type="ECO:0000259" key="3">
    <source>
        <dbReference type="Pfam" id="PF00483"/>
    </source>
</evidence>
<keyword evidence="6" id="KW-1185">Reference proteome</keyword>
<dbReference type="InterPro" id="IPR005835">
    <property type="entry name" value="NTP_transferase_dom"/>
</dbReference>
<accession>A0A923HUA0</accession>
<dbReference type="InterPro" id="IPR029044">
    <property type="entry name" value="Nucleotide-diphossugar_trans"/>
</dbReference>
<keyword evidence="5" id="KW-0808">Transferase</keyword>
<dbReference type="InterPro" id="IPR011832">
    <property type="entry name" value="GlgDAde_trans"/>
</dbReference>
<keyword evidence="5" id="KW-0548">Nucleotidyltransferase</keyword>
<dbReference type="InterPro" id="IPR011831">
    <property type="entry name" value="ADP-Glc_PPase"/>
</dbReference>
<evidence type="ECO:0000256" key="2">
    <source>
        <dbReference type="ARBA" id="ARBA00023056"/>
    </source>
</evidence>
<comment type="caution">
    <text evidence="5">The sequence shown here is derived from an EMBL/GenBank/DDBJ whole genome shotgun (WGS) entry which is preliminary data.</text>
</comment>
<dbReference type="NCBIfam" id="TIGR02092">
    <property type="entry name" value="glgD"/>
    <property type="match status" value="1"/>
</dbReference>
<dbReference type="SUPFAM" id="SSF51161">
    <property type="entry name" value="Trimeric LpxA-like enzymes"/>
    <property type="match status" value="1"/>
</dbReference>
<evidence type="ECO:0000313" key="6">
    <source>
        <dbReference type="Proteomes" id="UP000616595"/>
    </source>
</evidence>
<comment type="similarity">
    <text evidence="1">Belongs to the bacterial/plant glucose-1-phosphate adenylyltransferase family.</text>
</comment>
<dbReference type="AlphaFoldDB" id="A0A923HUA0"/>
<dbReference type="Pfam" id="PF00483">
    <property type="entry name" value="NTP_transferase"/>
    <property type="match status" value="1"/>
</dbReference>
<dbReference type="Proteomes" id="UP000616595">
    <property type="component" value="Unassembled WGS sequence"/>
</dbReference>
<evidence type="ECO:0000259" key="4">
    <source>
        <dbReference type="Pfam" id="PF24894"/>
    </source>
</evidence>
<dbReference type="InterPro" id="IPR011004">
    <property type="entry name" value="Trimer_LpxA-like_sf"/>
</dbReference>